<dbReference type="InterPro" id="IPR028882">
    <property type="entry name" value="SDHAF2"/>
</dbReference>
<keyword evidence="1 3" id="KW-0496">Mitochondrion</keyword>
<dbReference type="Pfam" id="PF03937">
    <property type="entry name" value="Sdh5"/>
    <property type="match status" value="1"/>
</dbReference>
<evidence type="ECO:0000256" key="2">
    <source>
        <dbReference type="ARBA" id="ARBA00023186"/>
    </source>
</evidence>
<evidence type="ECO:0000256" key="3">
    <source>
        <dbReference type="HAMAP-Rule" id="MF_03057"/>
    </source>
</evidence>
<dbReference type="InterPro" id="IPR005631">
    <property type="entry name" value="SDH"/>
</dbReference>
<dbReference type="GO" id="GO:0006121">
    <property type="term" value="P:mitochondrial electron transport, succinate to ubiquinone"/>
    <property type="evidence" value="ECO:0007669"/>
    <property type="project" value="UniProtKB-UniRule"/>
</dbReference>
<evidence type="ECO:0000313" key="6">
    <source>
        <dbReference type="Proteomes" id="UP000054845"/>
    </source>
</evidence>
<dbReference type="GO" id="GO:0034553">
    <property type="term" value="P:mitochondrial respiratory chain complex II assembly"/>
    <property type="evidence" value="ECO:0007669"/>
    <property type="project" value="TreeGrafter"/>
</dbReference>
<feature type="compositionally biased region" description="Polar residues" evidence="4">
    <location>
        <begin position="120"/>
        <end position="129"/>
    </location>
</feature>
<dbReference type="AlphaFoldDB" id="A0A0P1BPL7"/>
<dbReference type="InterPro" id="IPR036714">
    <property type="entry name" value="SDH_sf"/>
</dbReference>
<comment type="similarity">
    <text evidence="3">Belongs to the SDHAF2 family.</text>
</comment>
<dbReference type="OrthoDB" id="284292at2759"/>
<dbReference type="GO" id="GO:0005759">
    <property type="term" value="C:mitochondrial matrix"/>
    <property type="evidence" value="ECO:0007669"/>
    <property type="project" value="UniProtKB-SubCell"/>
</dbReference>
<evidence type="ECO:0000256" key="4">
    <source>
        <dbReference type="SAM" id="MobiDB-lite"/>
    </source>
</evidence>
<dbReference type="Gene3D" id="1.10.150.250">
    <property type="entry name" value="Flavinator of succinate dehydrogenase"/>
    <property type="match status" value="1"/>
</dbReference>
<proteinExistence type="inferred from homology"/>
<dbReference type="SUPFAM" id="SSF109910">
    <property type="entry name" value="YgfY-like"/>
    <property type="match status" value="1"/>
</dbReference>
<keyword evidence="2 3" id="KW-0143">Chaperone</keyword>
<dbReference type="EMBL" id="CCYA01000270">
    <property type="protein sequence ID" value="CEH18156.1"/>
    <property type="molecule type" value="Genomic_DNA"/>
</dbReference>
<evidence type="ECO:0000256" key="1">
    <source>
        <dbReference type="ARBA" id="ARBA00023128"/>
    </source>
</evidence>
<comment type="subcellular location">
    <subcellularLocation>
        <location evidence="3">Mitochondrion matrix</location>
    </subcellularLocation>
</comment>
<comment type="subunit">
    <text evidence="3">Interacts with the flavoprotein subunit within the SDH catalytic dimer.</text>
</comment>
<comment type="function">
    <text evidence="3">Plays an essential role in the assembly of succinate dehydrogenase (SDH), an enzyme complex (also referred to as respiratory complex II) that is a component of both the tricarboxylic acid (TCA) cycle and the mitochondrial electron transport chain, and which couples the oxidation of succinate to fumarate with the reduction of ubiquinone (coenzyme Q) to ubiquinol. Required for flavinylation (covalent attachment of FAD) of the flavoprotein subunit of the SDH catalytic dimer.</text>
</comment>
<protein>
    <recommendedName>
        <fullName evidence="3">Succinate dehydrogenase assembly factor 2, mitochondrial</fullName>
        <shortName evidence="3">SDH assembly factor 2</shortName>
        <shortName evidence="3">SDHAF2</shortName>
    </recommendedName>
</protein>
<dbReference type="HAMAP" id="MF_03057">
    <property type="entry name" value="SDHAF2"/>
    <property type="match status" value="1"/>
</dbReference>
<evidence type="ECO:0000313" key="5">
    <source>
        <dbReference type="EMBL" id="CEH18156.1"/>
    </source>
</evidence>
<dbReference type="PANTHER" id="PTHR12469">
    <property type="entry name" value="PROTEIN EMI5 HOMOLOG, MITOCHONDRIAL"/>
    <property type="match status" value="1"/>
</dbReference>
<dbReference type="Proteomes" id="UP000054845">
    <property type="component" value="Unassembled WGS sequence"/>
</dbReference>
<organism evidence="5 6">
    <name type="scientific">Ceraceosorus bombacis</name>
    <dbReference type="NCBI Taxonomy" id="401625"/>
    <lineage>
        <taxon>Eukaryota</taxon>
        <taxon>Fungi</taxon>
        <taxon>Dikarya</taxon>
        <taxon>Basidiomycota</taxon>
        <taxon>Ustilaginomycotina</taxon>
        <taxon>Exobasidiomycetes</taxon>
        <taxon>Ceraceosorales</taxon>
        <taxon>Ceraceosoraceae</taxon>
        <taxon>Ceraceosorus</taxon>
    </lineage>
</organism>
<dbReference type="STRING" id="401625.A0A0P1BPL7"/>
<dbReference type="GO" id="GO:0006099">
    <property type="term" value="P:tricarboxylic acid cycle"/>
    <property type="evidence" value="ECO:0007669"/>
    <property type="project" value="TreeGrafter"/>
</dbReference>
<dbReference type="FunFam" id="1.10.150.250:FF:000004">
    <property type="entry name" value="Succinate dehydrogenase assembly factor 2, mitochondrial"/>
    <property type="match status" value="1"/>
</dbReference>
<dbReference type="PANTHER" id="PTHR12469:SF2">
    <property type="entry name" value="SUCCINATE DEHYDROGENASE ASSEMBLY FACTOR 2, MITOCHONDRIAL"/>
    <property type="match status" value="1"/>
</dbReference>
<name>A0A0P1BPL7_9BASI</name>
<keyword evidence="6" id="KW-1185">Reference proteome</keyword>
<feature type="compositionally biased region" description="Basic and acidic residues" evidence="4">
    <location>
        <begin position="82"/>
        <end position="92"/>
    </location>
</feature>
<reference evidence="5 6" key="1">
    <citation type="submission" date="2014-09" db="EMBL/GenBank/DDBJ databases">
        <authorList>
            <person name="Magalhaes I.L.F."/>
            <person name="Oliveira U."/>
            <person name="Santos F.R."/>
            <person name="Vidigal T.H.D.A."/>
            <person name="Brescovit A.D."/>
            <person name="Santos A.J."/>
        </authorList>
    </citation>
    <scope>NUCLEOTIDE SEQUENCE [LARGE SCALE GENOMIC DNA]</scope>
</reference>
<feature type="region of interest" description="Disordered" evidence="4">
    <location>
        <begin position="64"/>
        <end position="171"/>
    </location>
</feature>
<sequence>MALRRIARQGLCSFRHSHCSSSSSSSNSHLLRCVAAPPAAGASFSSPLGSFRKGLFTTRTLLKDDVGTGVDPGYTSPSPSSRIKEEEMKACSDSDSSTPAPSHESDPFPLPFDPRLEGVNLSSASQSSGLKGAHSWEGAPPDVGEAIDVEQKQDETPVPIRLPGRGPEDEDRERRIARLMYQARKRGTLETDLLLSTFAQQHLKNMPDIEVLEFDILLDEPDWDLFYWLTERKPVPERWRASFETEGRLGWRLRKHTKNENKEVRRMPSL</sequence>
<accession>A0A0P1BPL7</accession>